<proteinExistence type="predicted"/>
<accession>A0A914RP45</accession>
<dbReference type="AlphaFoldDB" id="A0A914RP45"/>
<evidence type="ECO:0000313" key="1">
    <source>
        <dbReference type="Proteomes" id="UP000887564"/>
    </source>
</evidence>
<organism evidence="1 2">
    <name type="scientific">Parascaris equorum</name>
    <name type="common">Equine roundworm</name>
    <dbReference type="NCBI Taxonomy" id="6256"/>
    <lineage>
        <taxon>Eukaryota</taxon>
        <taxon>Metazoa</taxon>
        <taxon>Ecdysozoa</taxon>
        <taxon>Nematoda</taxon>
        <taxon>Chromadorea</taxon>
        <taxon>Rhabditida</taxon>
        <taxon>Spirurina</taxon>
        <taxon>Ascaridomorpha</taxon>
        <taxon>Ascaridoidea</taxon>
        <taxon>Ascarididae</taxon>
        <taxon>Parascaris</taxon>
    </lineage>
</organism>
<dbReference type="WBParaSite" id="PEQ_0000827401-mRNA-1">
    <property type="protein sequence ID" value="PEQ_0000827401-mRNA-1"/>
    <property type="gene ID" value="PEQ_0000827401"/>
</dbReference>
<reference evidence="2" key="1">
    <citation type="submission" date="2022-11" db="UniProtKB">
        <authorList>
            <consortium name="WormBaseParasite"/>
        </authorList>
    </citation>
    <scope>IDENTIFICATION</scope>
</reference>
<protein>
    <submittedName>
        <fullName evidence="2">Uncharacterized protein</fullName>
    </submittedName>
</protein>
<dbReference type="Proteomes" id="UP000887564">
    <property type="component" value="Unplaced"/>
</dbReference>
<evidence type="ECO:0000313" key="2">
    <source>
        <dbReference type="WBParaSite" id="PEQ_0000827401-mRNA-1"/>
    </source>
</evidence>
<sequence>MCPLRSTPNSRSPSRYLCIFSSISVTRVSALYNRSLFSSHAMCISLMRTANKARASGCAASARESVP</sequence>
<keyword evidence="1" id="KW-1185">Reference proteome</keyword>
<name>A0A914RP45_PAREQ</name>